<proteinExistence type="predicted"/>
<evidence type="ECO:0000256" key="1">
    <source>
        <dbReference type="SAM" id="MobiDB-lite"/>
    </source>
</evidence>
<evidence type="ECO:0000313" key="2">
    <source>
        <dbReference type="EMBL" id="EIW74379.1"/>
    </source>
</evidence>
<keyword evidence="3" id="KW-1185">Reference proteome</keyword>
<reference evidence="3" key="1">
    <citation type="journal article" date="2012" name="Science">
        <title>The Paleozoic origin of enzymatic lignin decomposition reconstructed from 31 fungal genomes.</title>
        <authorList>
            <person name="Floudas D."/>
            <person name="Binder M."/>
            <person name="Riley R."/>
            <person name="Barry K."/>
            <person name="Blanchette R.A."/>
            <person name="Henrissat B."/>
            <person name="Martinez A.T."/>
            <person name="Otillar R."/>
            <person name="Spatafora J.W."/>
            <person name="Yadav J.S."/>
            <person name="Aerts A."/>
            <person name="Benoit I."/>
            <person name="Boyd A."/>
            <person name="Carlson A."/>
            <person name="Copeland A."/>
            <person name="Coutinho P.M."/>
            <person name="de Vries R.P."/>
            <person name="Ferreira P."/>
            <person name="Findley K."/>
            <person name="Foster B."/>
            <person name="Gaskell J."/>
            <person name="Glotzer D."/>
            <person name="Gorecki P."/>
            <person name="Heitman J."/>
            <person name="Hesse C."/>
            <person name="Hori C."/>
            <person name="Igarashi K."/>
            <person name="Jurgens J.A."/>
            <person name="Kallen N."/>
            <person name="Kersten P."/>
            <person name="Kohler A."/>
            <person name="Kuees U."/>
            <person name="Kumar T.K.A."/>
            <person name="Kuo A."/>
            <person name="LaButti K."/>
            <person name="Larrondo L.F."/>
            <person name="Lindquist E."/>
            <person name="Ling A."/>
            <person name="Lombard V."/>
            <person name="Lucas S."/>
            <person name="Lundell T."/>
            <person name="Martin R."/>
            <person name="McLaughlin D.J."/>
            <person name="Morgenstern I."/>
            <person name="Morin E."/>
            <person name="Murat C."/>
            <person name="Nagy L.G."/>
            <person name="Nolan M."/>
            <person name="Ohm R.A."/>
            <person name="Patyshakuliyeva A."/>
            <person name="Rokas A."/>
            <person name="Ruiz-Duenas F.J."/>
            <person name="Sabat G."/>
            <person name="Salamov A."/>
            <person name="Samejima M."/>
            <person name="Schmutz J."/>
            <person name="Slot J.C."/>
            <person name="St John F."/>
            <person name="Stenlid J."/>
            <person name="Sun H."/>
            <person name="Sun S."/>
            <person name="Syed K."/>
            <person name="Tsang A."/>
            <person name="Wiebenga A."/>
            <person name="Young D."/>
            <person name="Pisabarro A."/>
            <person name="Eastwood D.C."/>
            <person name="Martin F."/>
            <person name="Cullen D."/>
            <person name="Grigoriev I.V."/>
            <person name="Hibbett D.S."/>
        </authorList>
    </citation>
    <scope>NUCLEOTIDE SEQUENCE [LARGE SCALE GENOMIC DNA]</scope>
    <source>
        <strain evidence="3">RWD-64-598 SS2</strain>
    </source>
</reference>
<organism evidence="2 3">
    <name type="scientific">Coniophora puteana (strain RWD-64-598)</name>
    <name type="common">Brown rot fungus</name>
    <dbReference type="NCBI Taxonomy" id="741705"/>
    <lineage>
        <taxon>Eukaryota</taxon>
        <taxon>Fungi</taxon>
        <taxon>Dikarya</taxon>
        <taxon>Basidiomycota</taxon>
        <taxon>Agaricomycotina</taxon>
        <taxon>Agaricomycetes</taxon>
        <taxon>Agaricomycetidae</taxon>
        <taxon>Boletales</taxon>
        <taxon>Coniophorineae</taxon>
        <taxon>Coniophoraceae</taxon>
        <taxon>Coniophora</taxon>
    </lineage>
</organism>
<feature type="region of interest" description="Disordered" evidence="1">
    <location>
        <begin position="180"/>
        <end position="213"/>
    </location>
</feature>
<dbReference type="AlphaFoldDB" id="R7SH45"/>
<name>R7SH45_CONPW</name>
<protein>
    <submittedName>
        <fullName evidence="2">Uncharacterized protein</fullName>
    </submittedName>
</protein>
<feature type="region of interest" description="Disordered" evidence="1">
    <location>
        <begin position="1"/>
        <end position="25"/>
    </location>
</feature>
<dbReference type="GeneID" id="19206386"/>
<gene>
    <name evidence="2" type="ORF">CONPUDRAFT_170109</name>
</gene>
<feature type="compositionally biased region" description="Basic and acidic residues" evidence="1">
    <location>
        <begin position="312"/>
        <end position="324"/>
    </location>
</feature>
<feature type="compositionally biased region" description="Basic and acidic residues" evidence="1">
    <location>
        <begin position="417"/>
        <end position="426"/>
    </location>
</feature>
<accession>R7SH45</accession>
<evidence type="ECO:0000313" key="3">
    <source>
        <dbReference type="Proteomes" id="UP000053558"/>
    </source>
</evidence>
<feature type="region of interest" description="Disordered" evidence="1">
    <location>
        <begin position="284"/>
        <end position="325"/>
    </location>
</feature>
<feature type="compositionally biased region" description="Basic and acidic residues" evidence="1">
    <location>
        <begin position="180"/>
        <end position="205"/>
    </location>
</feature>
<sequence>MSFLTAIRRTSTPRPTSASSKRAARISSISSSPVFIASPEPSLTIPQALQLDQRLDELDVQLDKHEDEVASQLGVYEDRLDEFDARLRAIDPQNSAARLDNHAAQHDSHIARLAKLETALDTMNQYVEMLEEKNATRALKLSHQCDEREERFESSLHTLQEQVTQLSGILEELCKAAKRDENHRREWESKQMEQQRSRERERDQENASVIGGGLSMPRIRARVTAGIATTAGVKYPQAFRSPSVLAVNNGSAVGAPVNRPTVVSNPKVCPSSIISPSNVRRALATHVSPRERSRTSIASGRRIPRASRLPRAGRDPSGRTHDADASVSHRVRVWSSHNDVCAFLRCRSTLTASPVGERHAARPDRTCTVSLRAPDGRIPPTSIDAAVPACQAYQVLAAQALRPPSSFAPRVASDSDSNSRQDKTRQDAFMNDGGNPEVPLDAARFGCGTGMDGVLCAVAFVTDLCCFEVTFSPFSFSFSFSLFLFPCSRTCSFSDSNPRLRLRLGLGHGHGHGPGH</sequence>
<dbReference type="EMBL" id="JH711592">
    <property type="protein sequence ID" value="EIW74379.1"/>
    <property type="molecule type" value="Genomic_DNA"/>
</dbReference>
<dbReference type="Proteomes" id="UP000053558">
    <property type="component" value="Unassembled WGS sequence"/>
</dbReference>
<feature type="region of interest" description="Disordered" evidence="1">
    <location>
        <begin position="407"/>
        <end position="435"/>
    </location>
</feature>
<dbReference type="RefSeq" id="XP_007775398.1">
    <property type="nucleotide sequence ID" value="XM_007777208.1"/>
</dbReference>
<dbReference type="KEGG" id="cput:CONPUDRAFT_170109"/>